<accession>A0A850HHS8</accession>
<comment type="caution">
    <text evidence="3">The sequence shown here is derived from an EMBL/GenBank/DDBJ whole genome shotgun (WGS) entry which is preliminary data.</text>
</comment>
<keyword evidence="1" id="KW-0472">Membrane</keyword>
<dbReference type="EMBL" id="JAAITX010000002">
    <property type="protein sequence ID" value="NVH57926.1"/>
    <property type="molecule type" value="Genomic_DNA"/>
</dbReference>
<proteinExistence type="predicted"/>
<dbReference type="Proteomes" id="UP000701680">
    <property type="component" value="Unassembled WGS sequence"/>
</dbReference>
<reference evidence="3" key="2">
    <citation type="submission" date="2020-02" db="EMBL/GenBank/DDBJ databases">
        <authorList>
            <person name="Littmann E."/>
            <person name="Sorbara M."/>
        </authorList>
    </citation>
    <scope>NUCLEOTIDE SEQUENCE</scope>
    <source>
        <strain evidence="3">MSK.17.11</strain>
        <strain evidence="2">MSK.17.38</strain>
    </source>
</reference>
<evidence type="ECO:0000313" key="5">
    <source>
        <dbReference type="Proteomes" id="UP000701680"/>
    </source>
</evidence>
<dbReference type="RefSeq" id="WP_173814387.1">
    <property type="nucleotide sequence ID" value="NZ_JAAITX010000002.1"/>
</dbReference>
<keyword evidence="4" id="KW-1185">Reference proteome</keyword>
<gene>
    <name evidence="3" type="ORF">G5A66_04525</name>
    <name evidence="2" type="ORF">G5A75_03675</name>
</gene>
<organism evidence="3 4">
    <name type="scientific">Dorea phocaeensis</name>
    <dbReference type="NCBI Taxonomy" id="2040291"/>
    <lineage>
        <taxon>Bacteria</taxon>
        <taxon>Bacillati</taxon>
        <taxon>Bacillota</taxon>
        <taxon>Clostridia</taxon>
        <taxon>Lachnospirales</taxon>
        <taxon>Lachnospiraceae</taxon>
        <taxon>Dorea</taxon>
    </lineage>
</organism>
<dbReference type="AlphaFoldDB" id="A0A850HHS8"/>
<evidence type="ECO:0000313" key="2">
    <source>
        <dbReference type="EMBL" id="NSK13987.1"/>
    </source>
</evidence>
<dbReference type="Proteomes" id="UP000528555">
    <property type="component" value="Unassembled WGS sequence"/>
</dbReference>
<evidence type="ECO:0000313" key="4">
    <source>
        <dbReference type="Proteomes" id="UP000528555"/>
    </source>
</evidence>
<name>A0A850HHS8_9FIRM</name>
<keyword evidence="1" id="KW-1133">Transmembrane helix</keyword>
<dbReference type="EMBL" id="JAAIUO010000002">
    <property type="protein sequence ID" value="NSK13987.1"/>
    <property type="molecule type" value="Genomic_DNA"/>
</dbReference>
<evidence type="ECO:0000313" key="3">
    <source>
        <dbReference type="EMBL" id="NVH57926.1"/>
    </source>
</evidence>
<protein>
    <submittedName>
        <fullName evidence="3">Uncharacterized protein</fullName>
    </submittedName>
</protein>
<sequence>MMHMMGRIHKIERKFNAKAERLAYRHPVWSFLMVFVGMPIFVLAAVCIGTVLIVFPTAFLFG</sequence>
<reference evidence="4 5" key="1">
    <citation type="journal article" date="2020" name="Cell Host Microbe">
        <title>Functional and Genomic Variation between Human-Derived Isolates of Lachnospiraceae Reveals Inter- and Intra-Species Diversity.</title>
        <authorList>
            <person name="Sorbara M.T."/>
            <person name="Littmann E.R."/>
            <person name="Fontana E."/>
            <person name="Moody T.U."/>
            <person name="Kohout C.E."/>
            <person name="Gjonbalaj M."/>
            <person name="Eaton V."/>
            <person name="Seok R."/>
            <person name="Leiner I.M."/>
            <person name="Pamer E.G."/>
        </authorList>
    </citation>
    <scope>NUCLEOTIDE SEQUENCE [LARGE SCALE GENOMIC DNA]</scope>
    <source>
        <strain evidence="3 4">MSK.17.11</strain>
        <strain evidence="2 5">MSK.17.38</strain>
    </source>
</reference>
<evidence type="ECO:0000256" key="1">
    <source>
        <dbReference type="SAM" id="Phobius"/>
    </source>
</evidence>
<feature type="transmembrane region" description="Helical" evidence="1">
    <location>
        <begin position="28"/>
        <end position="61"/>
    </location>
</feature>
<keyword evidence="1" id="KW-0812">Transmembrane</keyword>